<keyword evidence="4 5" id="KW-0472">Membrane</keyword>
<dbReference type="InParanoid" id="A0A4W3JXQ4"/>
<evidence type="ECO:0000256" key="4">
    <source>
        <dbReference type="ARBA" id="ARBA00023136"/>
    </source>
</evidence>
<feature type="transmembrane region" description="Helical" evidence="5">
    <location>
        <begin position="155"/>
        <end position="177"/>
    </location>
</feature>
<protein>
    <recommendedName>
        <fullName evidence="6">Major facilitator superfamily (MFS) profile domain-containing protein</fullName>
    </recommendedName>
</protein>
<evidence type="ECO:0000256" key="3">
    <source>
        <dbReference type="ARBA" id="ARBA00022989"/>
    </source>
</evidence>
<keyword evidence="3 5" id="KW-1133">Transmembrane helix</keyword>
<dbReference type="Pfam" id="PF07690">
    <property type="entry name" value="MFS_1"/>
    <property type="match status" value="1"/>
</dbReference>
<evidence type="ECO:0000259" key="6">
    <source>
        <dbReference type="PROSITE" id="PS50850"/>
    </source>
</evidence>
<feature type="domain" description="Major facilitator superfamily (MFS) profile" evidence="6">
    <location>
        <begin position="1"/>
        <end position="411"/>
    </location>
</feature>
<dbReference type="PANTHER" id="PTHR10924">
    <property type="entry name" value="MAJOR FACILITATOR SUPERFAMILY PROTEIN-RELATED"/>
    <property type="match status" value="1"/>
</dbReference>
<dbReference type="GeneTree" id="ENSGT01030000234625"/>
<feature type="transmembrane region" description="Helical" evidence="5">
    <location>
        <begin position="340"/>
        <end position="361"/>
    </location>
</feature>
<dbReference type="SUPFAM" id="SSF103473">
    <property type="entry name" value="MFS general substrate transporter"/>
    <property type="match status" value="1"/>
</dbReference>
<name>A0A4W3JXQ4_CALMI</name>
<dbReference type="Ensembl" id="ENSCMIT00000037125.1">
    <property type="protein sequence ID" value="ENSCMIP00000036585.1"/>
    <property type="gene ID" value="ENSCMIG00000015457.1"/>
</dbReference>
<dbReference type="InterPro" id="IPR049680">
    <property type="entry name" value="FLVCR1-2_SLC49-like"/>
</dbReference>
<evidence type="ECO:0000256" key="1">
    <source>
        <dbReference type="ARBA" id="ARBA00004141"/>
    </source>
</evidence>
<dbReference type="PANTHER" id="PTHR10924:SF6">
    <property type="entry name" value="SOLUTE CARRIER FAMILY 49 MEMBER A3"/>
    <property type="match status" value="1"/>
</dbReference>
<sequence>IFLLFQNWLCFAPIASETARYFKISTDQVNWLSMVYLIVGVPFGFGTTWLLDTLGIKVALILSSWLNMAGCMVQFFSVALFIPKDNWKFPVLMIGQTLSALAQPLVLFCPTKLAALWFPEQQRATANMISSMANPLGILFANILSPLLVTRQSSFATLLGVYSVPAVIACLFASVGIRTKVPPTPPSLGAFNSTSEPFLTGMRMLLKNKAYLILMTMFGGGIGIFTAFSALLQQILCVKGYSDSFAGLCGALFIVCGIPAAFFLGLYVDRTKNFVESTKINFCLTALASIAFALVSHLRGQFYALPIVCSLFGLFGFSIYPVSMELGVECSYPVGEATSAGFIFISGQLQGALFIALFRALAQPVKTDGLFSTCEVEPGKVLDWTVSTFVMAGICTLAACCFVIFFHTEYKRMNAEENDKNINGDKPETG</sequence>
<keyword evidence="2 5" id="KW-0812">Transmembrane</keyword>
<accession>A0A4W3JXQ4</accession>
<comment type="subcellular location">
    <subcellularLocation>
        <location evidence="1">Membrane</location>
        <topology evidence="1">Multi-pass membrane protein</topology>
    </subcellularLocation>
</comment>
<evidence type="ECO:0000313" key="7">
    <source>
        <dbReference type="Ensembl" id="ENSCMIP00000036585.1"/>
    </source>
</evidence>
<dbReference type="OMA" id="STICWTG"/>
<dbReference type="InterPro" id="IPR011701">
    <property type="entry name" value="MFS"/>
</dbReference>
<reference evidence="8" key="1">
    <citation type="journal article" date="2006" name="Science">
        <title>Ancient noncoding elements conserved in the human genome.</title>
        <authorList>
            <person name="Venkatesh B."/>
            <person name="Kirkness E.F."/>
            <person name="Loh Y.H."/>
            <person name="Halpern A.L."/>
            <person name="Lee A.P."/>
            <person name="Johnson J."/>
            <person name="Dandona N."/>
            <person name="Viswanathan L.D."/>
            <person name="Tay A."/>
            <person name="Venter J.C."/>
            <person name="Strausberg R.L."/>
            <person name="Brenner S."/>
        </authorList>
    </citation>
    <scope>NUCLEOTIDE SEQUENCE [LARGE SCALE GENOMIC DNA]</scope>
</reference>
<evidence type="ECO:0000256" key="2">
    <source>
        <dbReference type="ARBA" id="ARBA00022692"/>
    </source>
</evidence>
<proteinExistence type="predicted"/>
<gene>
    <name evidence="7" type="primary">slc49a3</name>
</gene>
<keyword evidence="8" id="KW-1185">Reference proteome</keyword>
<feature type="transmembrane region" description="Helical" evidence="5">
    <location>
        <begin position="31"/>
        <end position="51"/>
    </location>
</feature>
<dbReference type="InterPro" id="IPR020846">
    <property type="entry name" value="MFS_dom"/>
</dbReference>
<feature type="transmembrane region" description="Helical" evidence="5">
    <location>
        <begin position="58"/>
        <end position="81"/>
    </location>
</feature>
<organism evidence="7 8">
    <name type="scientific">Callorhinchus milii</name>
    <name type="common">Ghost shark</name>
    <dbReference type="NCBI Taxonomy" id="7868"/>
    <lineage>
        <taxon>Eukaryota</taxon>
        <taxon>Metazoa</taxon>
        <taxon>Chordata</taxon>
        <taxon>Craniata</taxon>
        <taxon>Vertebrata</taxon>
        <taxon>Chondrichthyes</taxon>
        <taxon>Holocephali</taxon>
        <taxon>Chimaeriformes</taxon>
        <taxon>Callorhinchidae</taxon>
        <taxon>Callorhinchus</taxon>
    </lineage>
</organism>
<feature type="transmembrane region" description="Helical" evidence="5">
    <location>
        <begin position="381"/>
        <end position="406"/>
    </location>
</feature>
<feature type="transmembrane region" description="Helical" evidence="5">
    <location>
        <begin position="131"/>
        <end position="149"/>
    </location>
</feature>
<reference evidence="7" key="4">
    <citation type="submission" date="2025-08" db="UniProtKB">
        <authorList>
            <consortium name="Ensembl"/>
        </authorList>
    </citation>
    <scope>IDENTIFICATION</scope>
</reference>
<dbReference type="Proteomes" id="UP000314986">
    <property type="component" value="Unassembled WGS sequence"/>
</dbReference>
<feature type="transmembrane region" description="Helical" evidence="5">
    <location>
        <begin position="280"/>
        <end position="298"/>
    </location>
</feature>
<dbReference type="CDD" id="cd17399">
    <property type="entry name" value="MFS_MFSD7"/>
    <property type="match status" value="1"/>
</dbReference>
<dbReference type="GO" id="GO:0022857">
    <property type="term" value="F:transmembrane transporter activity"/>
    <property type="evidence" value="ECO:0007669"/>
    <property type="project" value="InterPro"/>
</dbReference>
<evidence type="ECO:0000256" key="5">
    <source>
        <dbReference type="SAM" id="Phobius"/>
    </source>
</evidence>
<feature type="transmembrane region" description="Helical" evidence="5">
    <location>
        <begin position="244"/>
        <end position="268"/>
    </location>
</feature>
<reference evidence="7" key="5">
    <citation type="submission" date="2025-09" db="UniProtKB">
        <authorList>
            <consortium name="Ensembl"/>
        </authorList>
    </citation>
    <scope>IDENTIFICATION</scope>
</reference>
<dbReference type="STRING" id="7868.ENSCMIP00000036585"/>
<reference evidence="8" key="2">
    <citation type="journal article" date="2007" name="PLoS Biol.">
        <title>Survey sequencing and comparative analysis of the elephant shark (Callorhinchus milii) genome.</title>
        <authorList>
            <person name="Venkatesh B."/>
            <person name="Kirkness E.F."/>
            <person name="Loh Y.H."/>
            <person name="Halpern A.L."/>
            <person name="Lee A.P."/>
            <person name="Johnson J."/>
            <person name="Dandona N."/>
            <person name="Viswanathan L.D."/>
            <person name="Tay A."/>
            <person name="Venter J.C."/>
            <person name="Strausberg R.L."/>
            <person name="Brenner S."/>
        </authorList>
    </citation>
    <scope>NUCLEOTIDE SEQUENCE [LARGE SCALE GENOMIC DNA]</scope>
</reference>
<feature type="transmembrane region" description="Helical" evidence="5">
    <location>
        <begin position="304"/>
        <end position="328"/>
    </location>
</feature>
<dbReference type="AlphaFoldDB" id="A0A4W3JXQ4"/>
<evidence type="ECO:0000313" key="8">
    <source>
        <dbReference type="Proteomes" id="UP000314986"/>
    </source>
</evidence>
<dbReference type="InterPro" id="IPR036259">
    <property type="entry name" value="MFS_trans_sf"/>
</dbReference>
<reference evidence="8" key="3">
    <citation type="journal article" date="2014" name="Nature">
        <title>Elephant shark genome provides unique insights into gnathostome evolution.</title>
        <authorList>
            <consortium name="International Elephant Shark Genome Sequencing Consortium"/>
            <person name="Venkatesh B."/>
            <person name="Lee A.P."/>
            <person name="Ravi V."/>
            <person name="Maurya A.K."/>
            <person name="Lian M.M."/>
            <person name="Swann J.B."/>
            <person name="Ohta Y."/>
            <person name="Flajnik M.F."/>
            <person name="Sutoh Y."/>
            <person name="Kasahara M."/>
            <person name="Hoon S."/>
            <person name="Gangu V."/>
            <person name="Roy S.W."/>
            <person name="Irimia M."/>
            <person name="Korzh V."/>
            <person name="Kondrychyn I."/>
            <person name="Lim Z.W."/>
            <person name="Tay B.H."/>
            <person name="Tohari S."/>
            <person name="Kong K.W."/>
            <person name="Ho S."/>
            <person name="Lorente-Galdos B."/>
            <person name="Quilez J."/>
            <person name="Marques-Bonet T."/>
            <person name="Raney B.J."/>
            <person name="Ingham P.W."/>
            <person name="Tay A."/>
            <person name="Hillier L.W."/>
            <person name="Minx P."/>
            <person name="Boehm T."/>
            <person name="Wilson R.K."/>
            <person name="Brenner S."/>
            <person name="Warren W.C."/>
        </authorList>
    </citation>
    <scope>NUCLEOTIDE SEQUENCE [LARGE SCALE GENOMIC DNA]</scope>
</reference>
<dbReference type="Gene3D" id="1.20.1250.20">
    <property type="entry name" value="MFS general substrate transporter like domains"/>
    <property type="match status" value="2"/>
</dbReference>
<dbReference type="GO" id="GO:0016020">
    <property type="term" value="C:membrane"/>
    <property type="evidence" value="ECO:0007669"/>
    <property type="project" value="UniProtKB-SubCell"/>
</dbReference>
<dbReference type="PROSITE" id="PS50850">
    <property type="entry name" value="MFS"/>
    <property type="match status" value="1"/>
</dbReference>
<feature type="transmembrane region" description="Helical" evidence="5">
    <location>
        <begin position="210"/>
        <end position="232"/>
    </location>
</feature>